<comment type="similarity">
    <text evidence="1">Belongs to the UPF0213 family.</text>
</comment>
<comment type="caution">
    <text evidence="3">The sequence shown here is derived from an EMBL/GenBank/DDBJ whole genome shotgun (WGS) entry which is preliminary data.</text>
</comment>
<feature type="domain" description="GIY-YIG" evidence="2">
    <location>
        <begin position="2"/>
        <end position="79"/>
    </location>
</feature>
<dbReference type="CDD" id="cd10448">
    <property type="entry name" value="GIY-YIG_unchar_3"/>
    <property type="match status" value="1"/>
</dbReference>
<dbReference type="PANTHER" id="PTHR34477">
    <property type="entry name" value="UPF0213 PROTEIN YHBQ"/>
    <property type="match status" value="1"/>
</dbReference>
<gene>
    <name evidence="3" type="ORF">D2V08_16705</name>
</gene>
<reference evidence="3 4" key="1">
    <citation type="submission" date="2018-08" db="EMBL/GenBank/DDBJ databases">
        <title>Proposal of Muricauda 72 sp.nov. and Muricauda NH166 sp.nov., isolated from seawater.</title>
        <authorList>
            <person name="Cheng H."/>
            <person name="Wu Y.-H."/>
            <person name="Guo L.-L."/>
            <person name="Xu X.-W."/>
        </authorList>
    </citation>
    <scope>NUCLEOTIDE SEQUENCE [LARGE SCALE GENOMIC DNA]</scope>
    <source>
        <strain evidence="3 4">KCTC 22173</strain>
    </source>
</reference>
<evidence type="ECO:0000259" key="2">
    <source>
        <dbReference type="PROSITE" id="PS50164"/>
    </source>
</evidence>
<dbReference type="PANTHER" id="PTHR34477:SF5">
    <property type="entry name" value="BSL5627 PROTEIN"/>
    <property type="match status" value="1"/>
</dbReference>
<organism evidence="3 4">
    <name type="scientific">Flagellimonas lutimaris</name>
    <dbReference type="NCBI Taxonomy" id="475082"/>
    <lineage>
        <taxon>Bacteria</taxon>
        <taxon>Pseudomonadati</taxon>
        <taxon>Bacteroidota</taxon>
        <taxon>Flavobacteriia</taxon>
        <taxon>Flavobacteriales</taxon>
        <taxon>Flavobacteriaceae</taxon>
        <taxon>Flagellimonas</taxon>
    </lineage>
</organism>
<evidence type="ECO:0000313" key="4">
    <source>
        <dbReference type="Proteomes" id="UP000266067"/>
    </source>
</evidence>
<evidence type="ECO:0000256" key="1">
    <source>
        <dbReference type="ARBA" id="ARBA00007435"/>
    </source>
</evidence>
<dbReference type="InterPro" id="IPR035901">
    <property type="entry name" value="GIY-YIG_endonuc_sf"/>
</dbReference>
<keyword evidence="4" id="KW-1185">Reference proteome</keyword>
<accession>A0A3A1N9S9</accession>
<dbReference type="SUPFAM" id="SSF82771">
    <property type="entry name" value="GIY-YIG endonuclease"/>
    <property type="match status" value="1"/>
</dbReference>
<dbReference type="PROSITE" id="PS50164">
    <property type="entry name" value="GIY_YIG"/>
    <property type="match status" value="1"/>
</dbReference>
<protein>
    <submittedName>
        <fullName evidence="3">GIY-YIG nuclease family protein</fullName>
    </submittedName>
</protein>
<name>A0A3A1N9S9_9FLAO</name>
<sequence length="93" mass="11131">MKESFVYIMTNKYRTTFYIGVTSNLVKRITEHHEGVGSNFTGKYKLNDLVYFEVYSDMNQAIAREKQLKNWRHDWKLNLMKEQNPTLKTLDYG</sequence>
<dbReference type="OrthoDB" id="9807770at2"/>
<proteinExistence type="inferred from homology"/>
<dbReference type="InterPro" id="IPR050190">
    <property type="entry name" value="UPF0213_domain"/>
</dbReference>
<dbReference type="InterPro" id="IPR000305">
    <property type="entry name" value="GIY-YIG_endonuc"/>
</dbReference>
<dbReference type="Gene3D" id="3.40.1440.10">
    <property type="entry name" value="GIY-YIG endonuclease"/>
    <property type="match status" value="1"/>
</dbReference>
<dbReference type="Pfam" id="PF01541">
    <property type="entry name" value="GIY-YIG"/>
    <property type="match status" value="1"/>
</dbReference>
<dbReference type="AlphaFoldDB" id="A0A3A1N9S9"/>
<dbReference type="SMART" id="SM00465">
    <property type="entry name" value="GIYc"/>
    <property type="match status" value="1"/>
</dbReference>
<dbReference type="EMBL" id="QXFH01000077">
    <property type="protein sequence ID" value="RIV30712.1"/>
    <property type="molecule type" value="Genomic_DNA"/>
</dbReference>
<evidence type="ECO:0000313" key="3">
    <source>
        <dbReference type="EMBL" id="RIV30712.1"/>
    </source>
</evidence>
<dbReference type="Proteomes" id="UP000266067">
    <property type="component" value="Unassembled WGS sequence"/>
</dbReference>